<dbReference type="InterPro" id="IPR011990">
    <property type="entry name" value="TPR-like_helical_dom_sf"/>
</dbReference>
<dbReference type="InterPro" id="IPR040970">
    <property type="entry name" value="CadC_C1"/>
</dbReference>
<proteinExistence type="predicted"/>
<accession>A0A8B4TT83</accession>
<dbReference type="SUPFAM" id="SSF46894">
    <property type="entry name" value="C-terminal effector domain of the bipartite response regulators"/>
    <property type="match status" value="1"/>
</dbReference>
<feature type="transmembrane region" description="Helical" evidence="4">
    <location>
        <begin position="189"/>
        <end position="211"/>
    </location>
</feature>
<dbReference type="CDD" id="cd00383">
    <property type="entry name" value="trans_reg_C"/>
    <property type="match status" value="1"/>
</dbReference>
<name>A0A8B4TT83_9ENTR</name>
<sequence>MCYHRAFPFLSGAFCMLQPVVRVGEWLVTPSVNQISRKGRQLTLEPRLIDLLVFFARHPGEVLSRDELIENVWTRNVVTSHVVTQSISELRKSLKDGDDVSLEYIATVPKRGYKLTVPVIWCTEEGEELAPQGETQAAAPSTAIPAPPAAGGPPEAPDSTADLTAPVTAPAAVPAVASAPSARKRLTTALVWGLFLLALGTCVALVALSSMESRPPVNKARLLLNPRDIDIHLVNGNSCANWSSQHSYAVGLASLITTSLNTFSTFMVHDKTDYNINEPSSSGKTLTIEFVNQRHYRAQQCFMSVQLVDNADSSTMLDKRYFVTNDNQLTIQNDLMNSLSDALAQPWPARMQAMLRQYQPSQSVALTYFYQSHQLLMKGDVDSLSKASSLLDDVIKRAPDFIYAYAEKTLVDVLRHSQQPLDDKQLAALYSEVERVGEMPGIKDMAIYYQIKAVDSLGRGKVDEANTAINSAIDLEMSWLNYVLLGKVYEMKGENRLAADSYITAFNLRPGEDTLYWIENGVFQTSVNRVVPYLDNFLSSE</sequence>
<keyword evidence="1 2" id="KW-0238">DNA-binding</keyword>
<evidence type="ECO:0000313" key="7">
    <source>
        <dbReference type="Proteomes" id="UP000257712"/>
    </source>
</evidence>
<feature type="DNA-binding region" description="OmpR/PhoB-type" evidence="2">
    <location>
        <begin position="18"/>
        <end position="117"/>
    </location>
</feature>
<keyword evidence="4" id="KW-0472">Membrane</keyword>
<evidence type="ECO:0000256" key="4">
    <source>
        <dbReference type="SAM" id="Phobius"/>
    </source>
</evidence>
<keyword evidence="4" id="KW-0812">Transmembrane</keyword>
<dbReference type="NCBIfam" id="NF007540">
    <property type="entry name" value="PRK10153.1"/>
    <property type="match status" value="1"/>
</dbReference>
<dbReference type="AlphaFoldDB" id="A0A8B4TT83"/>
<dbReference type="Pfam" id="PF18500">
    <property type="entry name" value="CadC_C1"/>
    <property type="match status" value="1"/>
</dbReference>
<protein>
    <submittedName>
        <fullName evidence="6">DNA-binding transcriptional activator CadC</fullName>
    </submittedName>
</protein>
<dbReference type="SUPFAM" id="SSF48452">
    <property type="entry name" value="TPR-like"/>
    <property type="match status" value="1"/>
</dbReference>
<dbReference type="InterPro" id="IPR036388">
    <property type="entry name" value="WH-like_DNA-bd_sf"/>
</dbReference>
<dbReference type="InterPro" id="IPR001867">
    <property type="entry name" value="OmpR/PhoB-type_DNA-bd"/>
</dbReference>
<dbReference type="Gene3D" id="1.25.40.10">
    <property type="entry name" value="Tetratricopeptide repeat domain"/>
    <property type="match status" value="1"/>
</dbReference>
<feature type="region of interest" description="Disordered" evidence="3">
    <location>
        <begin position="130"/>
        <end position="162"/>
    </location>
</feature>
<gene>
    <name evidence="6" type="primary">cadC</name>
    <name evidence="6" type="ORF">SAMEA3538780_02068</name>
</gene>
<evidence type="ECO:0000313" key="6">
    <source>
        <dbReference type="EMBL" id="SXD93041.1"/>
    </source>
</evidence>
<dbReference type="SMART" id="SM00862">
    <property type="entry name" value="Trans_reg_C"/>
    <property type="match status" value="1"/>
</dbReference>
<feature type="domain" description="OmpR/PhoB-type" evidence="5">
    <location>
        <begin position="18"/>
        <end position="117"/>
    </location>
</feature>
<dbReference type="GO" id="GO:0000160">
    <property type="term" value="P:phosphorelay signal transduction system"/>
    <property type="evidence" value="ECO:0007669"/>
    <property type="project" value="InterPro"/>
</dbReference>
<dbReference type="InterPro" id="IPR016032">
    <property type="entry name" value="Sig_transdc_resp-reg_C-effctor"/>
</dbReference>
<organism evidence="6 7">
    <name type="scientific">Klebsiella quasivariicola</name>
    <dbReference type="NCBI Taxonomy" id="2026240"/>
    <lineage>
        <taxon>Bacteria</taxon>
        <taxon>Pseudomonadati</taxon>
        <taxon>Pseudomonadota</taxon>
        <taxon>Gammaproteobacteria</taxon>
        <taxon>Enterobacterales</taxon>
        <taxon>Enterobacteriaceae</taxon>
        <taxon>Klebsiella/Raoultella group</taxon>
        <taxon>Klebsiella</taxon>
        <taxon>Klebsiella pneumoniae complex</taxon>
    </lineage>
</organism>
<evidence type="ECO:0000256" key="2">
    <source>
        <dbReference type="PROSITE-ProRule" id="PRU01091"/>
    </source>
</evidence>
<dbReference type="GO" id="GO:0003677">
    <property type="term" value="F:DNA binding"/>
    <property type="evidence" value="ECO:0007669"/>
    <property type="project" value="UniProtKB-UniRule"/>
</dbReference>
<dbReference type="Gene3D" id="3.40.50.11830">
    <property type="match status" value="1"/>
</dbReference>
<evidence type="ECO:0000256" key="3">
    <source>
        <dbReference type="SAM" id="MobiDB-lite"/>
    </source>
</evidence>
<dbReference type="PROSITE" id="PS51755">
    <property type="entry name" value="OMPR_PHOB"/>
    <property type="match status" value="1"/>
</dbReference>
<feature type="compositionally biased region" description="Pro residues" evidence="3">
    <location>
        <begin position="145"/>
        <end position="156"/>
    </location>
</feature>
<dbReference type="Pfam" id="PF00486">
    <property type="entry name" value="Trans_reg_C"/>
    <property type="match status" value="1"/>
</dbReference>
<keyword evidence="4" id="KW-1133">Transmembrane helix</keyword>
<evidence type="ECO:0000259" key="5">
    <source>
        <dbReference type="PROSITE" id="PS51755"/>
    </source>
</evidence>
<dbReference type="GO" id="GO:0006355">
    <property type="term" value="P:regulation of DNA-templated transcription"/>
    <property type="evidence" value="ECO:0007669"/>
    <property type="project" value="InterPro"/>
</dbReference>
<dbReference type="EMBL" id="UJZG01000004">
    <property type="protein sequence ID" value="SXD93041.1"/>
    <property type="molecule type" value="Genomic_DNA"/>
</dbReference>
<dbReference type="Proteomes" id="UP000257712">
    <property type="component" value="Unassembled WGS sequence"/>
</dbReference>
<reference evidence="6 7" key="1">
    <citation type="submission" date="2018-08" db="EMBL/GenBank/DDBJ databases">
        <authorList>
            <consortium name="Pathogen Informatics"/>
        </authorList>
    </citation>
    <scope>NUCLEOTIDE SEQUENCE [LARGE SCALE GENOMIC DNA]</scope>
    <source>
        <strain evidence="6 7">EuSCAPE_IT371</strain>
    </source>
</reference>
<dbReference type="Gene3D" id="1.10.10.10">
    <property type="entry name" value="Winged helix-like DNA-binding domain superfamily/Winged helix DNA-binding domain"/>
    <property type="match status" value="1"/>
</dbReference>
<comment type="caution">
    <text evidence="6">The sequence shown here is derived from an EMBL/GenBank/DDBJ whole genome shotgun (WGS) entry which is preliminary data.</text>
</comment>
<evidence type="ECO:0000256" key="1">
    <source>
        <dbReference type="ARBA" id="ARBA00023125"/>
    </source>
</evidence>